<dbReference type="CDD" id="cd02440">
    <property type="entry name" value="AdoMet_MTases"/>
    <property type="match status" value="1"/>
</dbReference>
<evidence type="ECO:0000313" key="4">
    <source>
        <dbReference type="EMBL" id="RUO61234.1"/>
    </source>
</evidence>
<keyword evidence="1" id="KW-0489">Methyltransferase</keyword>
<organism evidence="4 5">
    <name type="scientific">Pseudidiomarina marina</name>
    <dbReference type="NCBI Taxonomy" id="502366"/>
    <lineage>
        <taxon>Bacteria</taxon>
        <taxon>Pseudomonadati</taxon>
        <taxon>Pseudomonadota</taxon>
        <taxon>Gammaproteobacteria</taxon>
        <taxon>Alteromonadales</taxon>
        <taxon>Idiomarinaceae</taxon>
        <taxon>Pseudidiomarina</taxon>
    </lineage>
</organism>
<name>A0A432YJV1_9GAMM</name>
<proteinExistence type="predicted"/>
<comment type="caution">
    <text evidence="4">The sequence shown here is derived from an EMBL/GenBank/DDBJ whole genome shotgun (WGS) entry which is preliminary data.</text>
</comment>
<evidence type="ECO:0000256" key="1">
    <source>
        <dbReference type="ARBA" id="ARBA00022603"/>
    </source>
</evidence>
<dbReference type="InterPro" id="IPR050602">
    <property type="entry name" value="Malonyl-ACP_OMT"/>
</dbReference>
<dbReference type="GO" id="GO:0008757">
    <property type="term" value="F:S-adenosylmethionine-dependent methyltransferase activity"/>
    <property type="evidence" value="ECO:0007669"/>
    <property type="project" value="InterPro"/>
</dbReference>
<evidence type="ECO:0000313" key="5">
    <source>
        <dbReference type="Proteomes" id="UP000288127"/>
    </source>
</evidence>
<dbReference type="GO" id="GO:0032259">
    <property type="term" value="P:methylation"/>
    <property type="evidence" value="ECO:0007669"/>
    <property type="project" value="UniProtKB-KW"/>
</dbReference>
<evidence type="ECO:0000259" key="3">
    <source>
        <dbReference type="Pfam" id="PF08241"/>
    </source>
</evidence>
<dbReference type="PANTHER" id="PTHR13090">
    <property type="entry name" value="ARGININE-HYDROXYLASE NDUFAF5, MITOCHONDRIAL"/>
    <property type="match status" value="1"/>
</dbReference>
<dbReference type="SUPFAM" id="SSF53335">
    <property type="entry name" value="S-adenosyl-L-methionine-dependent methyltransferases"/>
    <property type="match status" value="1"/>
</dbReference>
<dbReference type="PANTHER" id="PTHR13090:SF1">
    <property type="entry name" value="ARGININE-HYDROXYLASE NDUFAF5, MITOCHONDRIAL"/>
    <property type="match status" value="1"/>
</dbReference>
<protein>
    <recommendedName>
        <fullName evidence="3">Methyltransferase type 11 domain-containing protein</fullName>
    </recommendedName>
</protein>
<reference evidence="5" key="1">
    <citation type="journal article" date="2018" name="Front. Microbiol.">
        <title>Genome-Based Analysis Reveals the Taxonomy and Diversity of the Family Idiomarinaceae.</title>
        <authorList>
            <person name="Liu Y."/>
            <person name="Lai Q."/>
            <person name="Shao Z."/>
        </authorList>
    </citation>
    <scope>NUCLEOTIDE SEQUENCE [LARGE SCALE GENOMIC DNA]</scope>
    <source>
        <strain evidence="5">PIM1</strain>
    </source>
</reference>
<accession>A0A432YJV1</accession>
<dbReference type="Proteomes" id="UP000288127">
    <property type="component" value="Unassembled WGS sequence"/>
</dbReference>
<evidence type="ECO:0000256" key="2">
    <source>
        <dbReference type="ARBA" id="ARBA00022679"/>
    </source>
</evidence>
<dbReference type="RefSeq" id="WP_126758860.1">
    <property type="nucleotide sequence ID" value="NZ_PIPZ01000001.1"/>
</dbReference>
<feature type="domain" description="Methyltransferase type 11" evidence="3">
    <location>
        <begin position="54"/>
        <end position="143"/>
    </location>
</feature>
<dbReference type="OrthoDB" id="9760689at2"/>
<dbReference type="InterPro" id="IPR013216">
    <property type="entry name" value="Methyltransf_11"/>
</dbReference>
<dbReference type="InterPro" id="IPR029063">
    <property type="entry name" value="SAM-dependent_MTases_sf"/>
</dbReference>
<dbReference type="Gene3D" id="3.40.50.150">
    <property type="entry name" value="Vaccinia Virus protein VP39"/>
    <property type="match status" value="1"/>
</dbReference>
<gene>
    <name evidence="4" type="ORF">CWI76_02920</name>
</gene>
<sequence>MISVLSLQEPSHKQKIAAYFSRAAQSYQHHNGLQRWCAAKLLDWLPVTTGVTADIGCGPAVNTDALLARTNDYIGLDIAAGMLSEAQRNYPSNLWLRADLEQLPFGAASIDTIYANLAVQWADDLAATLNHWLQAVRPSGCIVASTVLAGSLLPLADYFKQYTGAARHNRFYTAATLQHILSSLDGVTVQFEVEQVTVPYQSVRGMLYDLKGIGANYQPQPQQALTKKSLSQVETAMETHRTSDGALPLMWTIGFIKLTKG</sequence>
<dbReference type="Pfam" id="PF08241">
    <property type="entry name" value="Methyltransf_11"/>
    <property type="match status" value="1"/>
</dbReference>
<dbReference type="EMBL" id="PIPZ01000001">
    <property type="protein sequence ID" value="RUO61234.1"/>
    <property type="molecule type" value="Genomic_DNA"/>
</dbReference>
<dbReference type="AlphaFoldDB" id="A0A432YJV1"/>
<keyword evidence="2" id="KW-0808">Transferase</keyword>
<keyword evidence="5" id="KW-1185">Reference proteome</keyword>